<protein>
    <submittedName>
        <fullName evidence="1">Uncharacterized protein</fullName>
    </submittedName>
</protein>
<gene>
    <name evidence="1" type="ORF">FHX33_000039</name>
</gene>
<dbReference type="EMBL" id="JACHVP010000001">
    <property type="protein sequence ID" value="MBB2965307.1"/>
    <property type="molecule type" value="Genomic_DNA"/>
</dbReference>
<dbReference type="Proteomes" id="UP000538196">
    <property type="component" value="Unassembled WGS sequence"/>
</dbReference>
<keyword evidence="2" id="KW-1185">Reference proteome</keyword>
<name>A0A7W4USL2_LEIAQ</name>
<dbReference type="AlphaFoldDB" id="A0A7W4USL2"/>
<organism evidence="1 2">
    <name type="scientific">Leifsonia aquatica</name>
    <name type="common">Corynebacterium aquaticum</name>
    <dbReference type="NCBI Taxonomy" id="144185"/>
    <lineage>
        <taxon>Bacteria</taxon>
        <taxon>Bacillati</taxon>
        <taxon>Actinomycetota</taxon>
        <taxon>Actinomycetes</taxon>
        <taxon>Micrococcales</taxon>
        <taxon>Microbacteriaceae</taxon>
        <taxon>Leifsonia</taxon>
    </lineage>
</organism>
<accession>A0A7W4USL2</accession>
<sequence>MEPHEVWANPTTLLTLDGRVLEVFGFADAQRFHLAFRPVLQRSAKLVTIKPEHGPKLSFFYDRENAERLDAFARLLEAAHPAR</sequence>
<dbReference type="RefSeq" id="WP_021765342.1">
    <property type="nucleotide sequence ID" value="NZ_JACHVP010000001.1"/>
</dbReference>
<evidence type="ECO:0000313" key="1">
    <source>
        <dbReference type="EMBL" id="MBB2965307.1"/>
    </source>
</evidence>
<reference evidence="1 2" key="1">
    <citation type="submission" date="2020-08" db="EMBL/GenBank/DDBJ databases">
        <title>Sequencing the genomes of 1000 actinobacteria strains.</title>
        <authorList>
            <person name="Klenk H.-P."/>
        </authorList>
    </citation>
    <scope>NUCLEOTIDE SEQUENCE [LARGE SCALE GENOMIC DNA]</scope>
    <source>
        <strain evidence="1 2">DSM 20146</strain>
    </source>
</reference>
<proteinExistence type="predicted"/>
<comment type="caution">
    <text evidence="1">The sequence shown here is derived from an EMBL/GenBank/DDBJ whole genome shotgun (WGS) entry which is preliminary data.</text>
</comment>
<evidence type="ECO:0000313" key="2">
    <source>
        <dbReference type="Proteomes" id="UP000538196"/>
    </source>
</evidence>